<organism evidence="1 2">
    <name type="scientific">Populus alba</name>
    <name type="common">White poplar</name>
    <dbReference type="NCBI Taxonomy" id="43335"/>
    <lineage>
        <taxon>Eukaryota</taxon>
        <taxon>Viridiplantae</taxon>
        <taxon>Streptophyta</taxon>
        <taxon>Embryophyta</taxon>
        <taxon>Tracheophyta</taxon>
        <taxon>Spermatophyta</taxon>
        <taxon>Magnoliopsida</taxon>
        <taxon>eudicotyledons</taxon>
        <taxon>Gunneridae</taxon>
        <taxon>Pentapetalae</taxon>
        <taxon>rosids</taxon>
        <taxon>fabids</taxon>
        <taxon>Malpighiales</taxon>
        <taxon>Salicaceae</taxon>
        <taxon>Saliceae</taxon>
        <taxon>Populus</taxon>
    </lineage>
</organism>
<evidence type="ECO:0000313" key="1">
    <source>
        <dbReference type="EMBL" id="KAL3581823.1"/>
    </source>
</evidence>
<dbReference type="Proteomes" id="UP000309997">
    <property type="component" value="Unassembled WGS sequence"/>
</dbReference>
<sequence length="66" mass="6964">MNIAKYGCAVEACKTAEQDVKGAAVNSLLAVQDSKVGRVPRAYMASGVLIACECPHQKLVKTARLS</sequence>
<accession>A0ACC4BVA1</accession>
<evidence type="ECO:0000313" key="2">
    <source>
        <dbReference type="Proteomes" id="UP000309997"/>
    </source>
</evidence>
<keyword evidence="2" id="KW-1185">Reference proteome</keyword>
<dbReference type="EMBL" id="RCHU02000008">
    <property type="protein sequence ID" value="KAL3581823.1"/>
    <property type="molecule type" value="Genomic_DNA"/>
</dbReference>
<reference evidence="1 2" key="1">
    <citation type="journal article" date="2024" name="Plant Biotechnol. J.">
        <title>Genome and CRISPR/Cas9 system of a widespread forest tree (Populus alba) in the world.</title>
        <authorList>
            <person name="Liu Y.J."/>
            <person name="Jiang P.F."/>
            <person name="Han X.M."/>
            <person name="Li X.Y."/>
            <person name="Wang H.M."/>
            <person name="Wang Y.J."/>
            <person name="Wang X.X."/>
            <person name="Zeng Q.Y."/>
        </authorList>
    </citation>
    <scope>NUCLEOTIDE SEQUENCE [LARGE SCALE GENOMIC DNA]</scope>
    <source>
        <strain evidence="2">cv. PAL-ZL1</strain>
    </source>
</reference>
<comment type="caution">
    <text evidence="1">The sequence shown here is derived from an EMBL/GenBank/DDBJ whole genome shotgun (WGS) entry which is preliminary data.</text>
</comment>
<name>A0ACC4BVA1_POPAL</name>
<gene>
    <name evidence="1" type="ORF">D5086_016155</name>
</gene>
<protein>
    <submittedName>
        <fullName evidence="1">Uncharacterized protein</fullName>
    </submittedName>
</protein>
<proteinExistence type="predicted"/>